<dbReference type="Proteomes" id="UP000315636">
    <property type="component" value="Unassembled WGS sequence"/>
</dbReference>
<evidence type="ECO:0008006" key="4">
    <source>
        <dbReference type="Google" id="ProtNLM"/>
    </source>
</evidence>
<feature type="transmembrane region" description="Helical" evidence="1">
    <location>
        <begin position="6"/>
        <end position="25"/>
    </location>
</feature>
<accession>A0A521C115</accession>
<proteinExistence type="predicted"/>
<feature type="transmembrane region" description="Helical" evidence="1">
    <location>
        <begin position="67"/>
        <end position="86"/>
    </location>
</feature>
<keyword evidence="1" id="KW-0812">Transmembrane</keyword>
<gene>
    <name evidence="2" type="ORF">SAMN06264849_10355</name>
</gene>
<dbReference type="EMBL" id="FXTI01000003">
    <property type="protein sequence ID" value="SMO53074.1"/>
    <property type="molecule type" value="Genomic_DNA"/>
</dbReference>
<evidence type="ECO:0000256" key="1">
    <source>
        <dbReference type="SAM" id="Phobius"/>
    </source>
</evidence>
<sequence>MDFFAYPMNMVTWGVPLVLLLTYVFHKTFPSRIYPRYIPAMLSLVAALFFMTFSLSNRGWTGFSSMLLAMIFFLLFIVGLIGAVVMGRLNKV</sequence>
<dbReference type="RefSeq" id="WP_185956071.1">
    <property type="nucleotide sequence ID" value="NZ_FXTI01000003.1"/>
</dbReference>
<protein>
    <recommendedName>
        <fullName evidence="4">YesK-like protein</fullName>
    </recommendedName>
</protein>
<keyword evidence="1" id="KW-0472">Membrane</keyword>
<keyword evidence="3" id="KW-1185">Reference proteome</keyword>
<evidence type="ECO:0000313" key="2">
    <source>
        <dbReference type="EMBL" id="SMO53074.1"/>
    </source>
</evidence>
<name>A0A521C115_9BACL</name>
<dbReference type="AlphaFoldDB" id="A0A521C115"/>
<keyword evidence="1" id="KW-1133">Transmembrane helix</keyword>
<feature type="transmembrane region" description="Helical" evidence="1">
    <location>
        <begin position="37"/>
        <end position="55"/>
    </location>
</feature>
<reference evidence="2 3" key="1">
    <citation type="submission" date="2017-05" db="EMBL/GenBank/DDBJ databases">
        <authorList>
            <person name="Varghese N."/>
            <person name="Submissions S."/>
        </authorList>
    </citation>
    <scope>NUCLEOTIDE SEQUENCE [LARGE SCALE GENOMIC DNA]</scope>
    <source>
        <strain evidence="2 3">DSM 45474</strain>
    </source>
</reference>
<evidence type="ECO:0000313" key="3">
    <source>
        <dbReference type="Proteomes" id="UP000315636"/>
    </source>
</evidence>
<organism evidence="2 3">
    <name type="scientific">Melghirimyces algeriensis</name>
    <dbReference type="NCBI Taxonomy" id="910412"/>
    <lineage>
        <taxon>Bacteria</taxon>
        <taxon>Bacillati</taxon>
        <taxon>Bacillota</taxon>
        <taxon>Bacilli</taxon>
        <taxon>Bacillales</taxon>
        <taxon>Thermoactinomycetaceae</taxon>
        <taxon>Melghirimyces</taxon>
    </lineage>
</organism>